<sequence>MIKRNSLFRLLFILLSSSFMLAAPSCLFAEKHRLIVTTDIGGTDPDDEQSMVHLLLMSDDVDIEGLICNVAFVKTPLGLPVLNKIIDAYEKAYPNLIVHDKGYPSAASLRSVAVAGQAGVGMADVGEGHDTPGSELIIRAVDSKDPRPVWVNAWGGMNTVAQALWKVKHTRSAADVAKFVSKLRIYDVLGQCDAGAWIARTFPDIVYLRNTAVYGWAPSDSWVDDNVQKYGPLGAAYPDRMWATEGDSPAFMYLVDNGLNVPSEPEYGGWGGRFGTEKVAGVRGMDWVEKNNLDEKQYDPYYMFTNSGEGSEAIARWKTAILNDFAARVKWSVCADYNDANHHPVVRFSDEKTDTKAVRYVDAKPGDRLQFDFSGSYDPDGNEISYGLYVYDDATDCGQRLEVSDAATGRPSLSIPESVSKATIHLIQEVTDNGSPALTSYRRIVVRVK</sequence>
<evidence type="ECO:0000256" key="1">
    <source>
        <dbReference type="SAM" id="SignalP"/>
    </source>
</evidence>
<dbReference type="Proteomes" id="UP000036951">
    <property type="component" value="Unassembled WGS sequence"/>
</dbReference>
<dbReference type="InterPro" id="IPR036452">
    <property type="entry name" value="Ribo_hydro-like"/>
</dbReference>
<dbReference type="Pfam" id="PF07632">
    <property type="entry name" value="Sde182_NH-like"/>
    <property type="match status" value="1"/>
</dbReference>
<evidence type="ECO:0000259" key="2">
    <source>
        <dbReference type="Pfam" id="PF07632"/>
    </source>
</evidence>
<feature type="domain" description="Cellulose-binding Sde182 nucleoside hydrolase-like" evidence="2">
    <location>
        <begin position="33"/>
        <end position="274"/>
    </location>
</feature>
<dbReference type="EMBL" id="LFQU01000001">
    <property type="protein sequence ID" value="KOO69813.1"/>
    <property type="molecule type" value="Genomic_DNA"/>
</dbReference>
<accession>A0A8E1QZW4</accession>
<dbReference type="GO" id="GO:0016799">
    <property type="term" value="F:hydrolase activity, hydrolyzing N-glycosyl compounds"/>
    <property type="evidence" value="ECO:0007669"/>
    <property type="project" value="InterPro"/>
</dbReference>
<dbReference type="InterPro" id="IPR013783">
    <property type="entry name" value="Ig-like_fold"/>
</dbReference>
<dbReference type="AlphaFoldDB" id="A0A8E1QZW4"/>
<proteinExistence type="predicted"/>
<reference evidence="4 5" key="1">
    <citation type="submission" date="2015-06" db="EMBL/GenBank/DDBJ databases">
        <title>Prevotella sp. 109, sp. nov., a novel member of the family Prevotellaceae isolated from human faeces.</title>
        <authorList>
            <person name="Shkoporov A.N."/>
            <person name="Chaplin A.V."/>
            <person name="Kafarskaia L.I."/>
            <person name="Efimov B.A."/>
        </authorList>
    </citation>
    <scope>NUCLEOTIDE SEQUENCE [LARGE SCALE GENOMIC DNA]</scope>
    <source>
        <strain evidence="4 5">109</strain>
    </source>
</reference>
<protein>
    <recommendedName>
        <fullName evidence="6">Nucleoside hydrolase</fullName>
    </recommendedName>
</protein>
<feature type="signal peptide" evidence="1">
    <location>
        <begin position="1"/>
        <end position="22"/>
    </location>
</feature>
<keyword evidence="5" id="KW-1185">Reference proteome</keyword>
<keyword evidence="1" id="KW-0732">Signal</keyword>
<evidence type="ECO:0008006" key="6">
    <source>
        <dbReference type="Google" id="ProtNLM"/>
    </source>
</evidence>
<dbReference type="InterPro" id="IPR011483">
    <property type="entry name" value="Sde182_NH-like"/>
</dbReference>
<dbReference type="SUPFAM" id="SSF53590">
    <property type="entry name" value="Nucleoside hydrolase"/>
    <property type="match status" value="1"/>
</dbReference>
<evidence type="ECO:0000313" key="5">
    <source>
        <dbReference type="Proteomes" id="UP000036951"/>
    </source>
</evidence>
<comment type="caution">
    <text evidence="4">The sequence shown here is derived from an EMBL/GenBank/DDBJ whole genome shotgun (WGS) entry which is preliminary data.</text>
</comment>
<gene>
    <name evidence="4" type="ORF">ACU52_01315</name>
</gene>
<dbReference type="RefSeq" id="WP_082335101.1">
    <property type="nucleotide sequence ID" value="NZ_LFQU01000001.1"/>
</dbReference>
<dbReference type="Gene3D" id="3.90.245.10">
    <property type="entry name" value="Ribonucleoside hydrolase-like"/>
    <property type="match status" value="1"/>
</dbReference>
<organism evidence="4 5">
    <name type="scientific">Xylanibacter rarus</name>
    <dbReference type="NCBI Taxonomy" id="1676614"/>
    <lineage>
        <taxon>Bacteria</taxon>
        <taxon>Pseudomonadati</taxon>
        <taxon>Bacteroidota</taxon>
        <taxon>Bacteroidia</taxon>
        <taxon>Bacteroidales</taxon>
        <taxon>Prevotellaceae</taxon>
        <taxon>Xylanibacter</taxon>
    </lineage>
</organism>
<dbReference type="Gene3D" id="2.60.40.10">
    <property type="entry name" value="Immunoglobulins"/>
    <property type="match status" value="1"/>
</dbReference>
<evidence type="ECO:0000313" key="4">
    <source>
        <dbReference type="EMBL" id="KOO69813.1"/>
    </source>
</evidence>
<feature type="chain" id="PRO_5034497889" description="Nucleoside hydrolase" evidence="1">
    <location>
        <begin position="23"/>
        <end position="449"/>
    </location>
</feature>
<feature type="domain" description="Cellulose-binding Sde182 C-terminal" evidence="3">
    <location>
        <begin position="369"/>
        <end position="448"/>
    </location>
</feature>
<name>A0A8E1QZW4_9BACT</name>
<dbReference type="Pfam" id="PF21027">
    <property type="entry name" value="Sde0182_C"/>
    <property type="match status" value="1"/>
</dbReference>
<evidence type="ECO:0000259" key="3">
    <source>
        <dbReference type="Pfam" id="PF21027"/>
    </source>
</evidence>
<dbReference type="InterPro" id="IPR048527">
    <property type="entry name" value="Sde182_C"/>
</dbReference>